<comment type="similarity">
    <text evidence="1">In the C-terminal section; belongs to the class-I pyridoxal-phosphate-dependent aminotransferase family.</text>
</comment>
<dbReference type="Gene3D" id="3.40.640.10">
    <property type="entry name" value="Type I PLP-dependent aspartate aminotransferase-like (Major domain)"/>
    <property type="match status" value="1"/>
</dbReference>
<reference evidence="7 8" key="1">
    <citation type="submission" date="2023-07" db="EMBL/GenBank/DDBJ databases">
        <title>Sorghum-associated microbial communities from plants grown in Nebraska, USA.</title>
        <authorList>
            <person name="Schachtman D."/>
        </authorList>
    </citation>
    <scope>NUCLEOTIDE SEQUENCE [LARGE SCALE GENOMIC DNA]</scope>
    <source>
        <strain evidence="7 8">BE314</strain>
    </source>
</reference>
<sequence>MFLALDGVGDLQAQVLRALKQGIQDGRLAVGSRLPSTRELAARLGVSRNTVIAAYESLCAEQFAVAKSGSGTRVSASPPRQTAALPALPVEAQSRYAGRVRALPPIMLEKREEGLRWNLQYGEPMVDVALFTIWRRALIHAAQRTGAHGAPAQGLLELRAQIADHLGKYRGIRCTAADVVVVNGTQQAISLAARILVDEGEQVVLEEPHYQLATQAFTAHGAVVRHVPVDDDGIVVDALPTEAVKLAYVTPSHQFPSGRVMSLERRVAMLERAAAQGFWILEDDYDGEFKFDGRPPPALHSLDRHGRVLYIGTFTKTLLPSIRLGYMIAPEPVRRDLVRAKMLADMRCSAVEQAAVARLISSGAYVRHLKRATLELKKRRRALLAGLQAHCADWVQIDDSGGGMHLICWLPQLSEAQLAMLIELATARGLGLHEVVHHYTSKPRHPGLLMGFAALSVPQINAATAMLGECLADVVGGGAPKRQQA</sequence>
<evidence type="ECO:0000256" key="5">
    <source>
        <dbReference type="ARBA" id="ARBA00023163"/>
    </source>
</evidence>
<evidence type="ECO:0000256" key="2">
    <source>
        <dbReference type="ARBA" id="ARBA00022898"/>
    </source>
</evidence>
<name>A0ABU1YN45_ROSSA</name>
<dbReference type="Proteomes" id="UP001180453">
    <property type="component" value="Unassembled WGS sequence"/>
</dbReference>
<dbReference type="InterPro" id="IPR051446">
    <property type="entry name" value="HTH_trans_reg/aminotransferase"/>
</dbReference>
<keyword evidence="5" id="KW-0804">Transcription</keyword>
<dbReference type="InterPro" id="IPR000524">
    <property type="entry name" value="Tscrpt_reg_HTH_GntR"/>
</dbReference>
<dbReference type="InterPro" id="IPR015424">
    <property type="entry name" value="PyrdxlP-dep_Trfase"/>
</dbReference>
<evidence type="ECO:0000259" key="6">
    <source>
        <dbReference type="PROSITE" id="PS50949"/>
    </source>
</evidence>
<keyword evidence="4" id="KW-0238">DNA-binding</keyword>
<gene>
    <name evidence="7" type="ORF">J2X20_002940</name>
</gene>
<dbReference type="InterPro" id="IPR015421">
    <property type="entry name" value="PyrdxlP-dep_Trfase_major"/>
</dbReference>
<comment type="caution">
    <text evidence="7">The sequence shown here is derived from an EMBL/GenBank/DDBJ whole genome shotgun (WGS) entry which is preliminary data.</text>
</comment>
<dbReference type="PANTHER" id="PTHR46577">
    <property type="entry name" value="HTH-TYPE TRANSCRIPTIONAL REGULATORY PROTEIN GABR"/>
    <property type="match status" value="1"/>
</dbReference>
<dbReference type="Pfam" id="PF00392">
    <property type="entry name" value="GntR"/>
    <property type="match status" value="1"/>
</dbReference>
<dbReference type="SMART" id="SM00345">
    <property type="entry name" value="HTH_GNTR"/>
    <property type="match status" value="1"/>
</dbReference>
<dbReference type="PANTHER" id="PTHR46577:SF1">
    <property type="entry name" value="HTH-TYPE TRANSCRIPTIONAL REGULATORY PROTEIN GABR"/>
    <property type="match status" value="1"/>
</dbReference>
<keyword evidence="3" id="KW-0805">Transcription regulation</keyword>
<dbReference type="EMBL" id="JAVDXU010000002">
    <property type="protein sequence ID" value="MDR7270282.1"/>
    <property type="molecule type" value="Genomic_DNA"/>
</dbReference>
<dbReference type="CDD" id="cd07377">
    <property type="entry name" value="WHTH_GntR"/>
    <property type="match status" value="1"/>
</dbReference>
<dbReference type="InterPro" id="IPR036390">
    <property type="entry name" value="WH_DNA-bd_sf"/>
</dbReference>
<dbReference type="GO" id="GO:0008483">
    <property type="term" value="F:transaminase activity"/>
    <property type="evidence" value="ECO:0007669"/>
    <property type="project" value="UniProtKB-KW"/>
</dbReference>
<keyword evidence="7" id="KW-0808">Transferase</keyword>
<accession>A0ABU1YN45</accession>
<keyword evidence="7" id="KW-0032">Aminotransferase</keyword>
<feature type="domain" description="HTH gntR-type" evidence="6">
    <location>
        <begin position="9"/>
        <end position="77"/>
    </location>
</feature>
<dbReference type="RefSeq" id="WP_310266013.1">
    <property type="nucleotide sequence ID" value="NZ_JAVDXU010000002.1"/>
</dbReference>
<evidence type="ECO:0000256" key="1">
    <source>
        <dbReference type="ARBA" id="ARBA00005384"/>
    </source>
</evidence>
<organism evidence="7 8">
    <name type="scientific">Roseateles saccharophilus</name>
    <name type="common">Pseudomonas saccharophila</name>
    <dbReference type="NCBI Taxonomy" id="304"/>
    <lineage>
        <taxon>Bacteria</taxon>
        <taxon>Pseudomonadati</taxon>
        <taxon>Pseudomonadota</taxon>
        <taxon>Betaproteobacteria</taxon>
        <taxon>Burkholderiales</taxon>
        <taxon>Sphaerotilaceae</taxon>
        <taxon>Roseateles</taxon>
    </lineage>
</organism>
<proteinExistence type="inferred from homology"/>
<dbReference type="SUPFAM" id="SSF53383">
    <property type="entry name" value="PLP-dependent transferases"/>
    <property type="match status" value="1"/>
</dbReference>
<evidence type="ECO:0000256" key="3">
    <source>
        <dbReference type="ARBA" id="ARBA00023015"/>
    </source>
</evidence>
<evidence type="ECO:0000256" key="4">
    <source>
        <dbReference type="ARBA" id="ARBA00023125"/>
    </source>
</evidence>
<dbReference type="InterPro" id="IPR004839">
    <property type="entry name" value="Aminotransferase_I/II_large"/>
</dbReference>
<evidence type="ECO:0000313" key="7">
    <source>
        <dbReference type="EMBL" id="MDR7270282.1"/>
    </source>
</evidence>
<keyword evidence="2" id="KW-0663">Pyridoxal phosphate</keyword>
<protein>
    <submittedName>
        <fullName evidence="7">GntR family transcriptional regulator/MocR family aminotransferase</fullName>
    </submittedName>
</protein>
<keyword evidence="8" id="KW-1185">Reference proteome</keyword>
<evidence type="ECO:0000313" key="8">
    <source>
        <dbReference type="Proteomes" id="UP001180453"/>
    </source>
</evidence>
<dbReference type="Pfam" id="PF00155">
    <property type="entry name" value="Aminotran_1_2"/>
    <property type="match status" value="1"/>
</dbReference>
<dbReference type="SUPFAM" id="SSF46785">
    <property type="entry name" value="Winged helix' DNA-binding domain"/>
    <property type="match status" value="1"/>
</dbReference>
<dbReference type="CDD" id="cd00609">
    <property type="entry name" value="AAT_like"/>
    <property type="match status" value="1"/>
</dbReference>
<dbReference type="Gene3D" id="1.10.10.10">
    <property type="entry name" value="Winged helix-like DNA-binding domain superfamily/Winged helix DNA-binding domain"/>
    <property type="match status" value="1"/>
</dbReference>
<dbReference type="PROSITE" id="PS50949">
    <property type="entry name" value="HTH_GNTR"/>
    <property type="match status" value="1"/>
</dbReference>
<dbReference type="InterPro" id="IPR036388">
    <property type="entry name" value="WH-like_DNA-bd_sf"/>
</dbReference>